<protein>
    <recommendedName>
        <fullName evidence="3">Putative zinc-finger domain-containing protein</fullName>
    </recommendedName>
</protein>
<keyword evidence="5" id="KW-1185">Reference proteome</keyword>
<feature type="region of interest" description="Disordered" evidence="1">
    <location>
        <begin position="147"/>
        <end position="169"/>
    </location>
</feature>
<organism evidence="4 5">
    <name type="scientific">Egibacter rhizosphaerae</name>
    <dbReference type="NCBI Taxonomy" id="1670831"/>
    <lineage>
        <taxon>Bacteria</taxon>
        <taxon>Bacillati</taxon>
        <taxon>Actinomycetota</taxon>
        <taxon>Nitriliruptoria</taxon>
        <taxon>Egibacterales</taxon>
        <taxon>Egibacteraceae</taxon>
        <taxon>Egibacter</taxon>
    </lineage>
</organism>
<dbReference type="Pfam" id="PF13490">
    <property type="entry name" value="zf-HC2"/>
    <property type="match status" value="1"/>
</dbReference>
<feature type="region of interest" description="Disordered" evidence="1">
    <location>
        <begin position="61"/>
        <end position="91"/>
    </location>
</feature>
<dbReference type="InterPro" id="IPR041916">
    <property type="entry name" value="Anti_sigma_zinc_sf"/>
</dbReference>
<keyword evidence="2" id="KW-0812">Transmembrane</keyword>
<keyword evidence="2" id="KW-0472">Membrane</keyword>
<proteinExistence type="predicted"/>
<dbReference type="AlphaFoldDB" id="A0A411YJS3"/>
<evidence type="ECO:0000256" key="1">
    <source>
        <dbReference type="SAM" id="MobiDB-lite"/>
    </source>
</evidence>
<dbReference type="KEGG" id="erz:ER308_18995"/>
<feature type="domain" description="Putative zinc-finger" evidence="3">
    <location>
        <begin position="20"/>
        <end position="44"/>
    </location>
</feature>
<feature type="compositionally biased region" description="Basic and acidic residues" evidence="1">
    <location>
        <begin position="63"/>
        <end position="81"/>
    </location>
</feature>
<reference evidence="4 5" key="1">
    <citation type="submission" date="2019-01" db="EMBL/GenBank/DDBJ databases">
        <title>Egibacter rhizosphaerae EGI 80759T.</title>
        <authorList>
            <person name="Chen D.-D."/>
            <person name="Tian Y."/>
            <person name="Jiao J.-Y."/>
            <person name="Zhang X.-T."/>
            <person name="Zhang Y.-G."/>
            <person name="Zhang Y."/>
            <person name="Xiao M."/>
            <person name="Shu W.-S."/>
            <person name="Li W.-J."/>
        </authorList>
    </citation>
    <scope>NUCLEOTIDE SEQUENCE [LARGE SCALE GENOMIC DNA]</scope>
    <source>
        <strain evidence="4 5">EGI 80759</strain>
    </source>
</reference>
<name>A0A411YJS3_9ACTN</name>
<dbReference type="EMBL" id="CP036402">
    <property type="protein sequence ID" value="QBI21449.1"/>
    <property type="molecule type" value="Genomic_DNA"/>
</dbReference>
<dbReference type="OrthoDB" id="5242431at2"/>
<evidence type="ECO:0000256" key="2">
    <source>
        <dbReference type="SAM" id="Phobius"/>
    </source>
</evidence>
<keyword evidence="2" id="KW-1133">Transmembrane helix</keyword>
<evidence type="ECO:0000313" key="4">
    <source>
        <dbReference type="EMBL" id="QBI21449.1"/>
    </source>
</evidence>
<evidence type="ECO:0000259" key="3">
    <source>
        <dbReference type="Pfam" id="PF13490"/>
    </source>
</evidence>
<sequence length="251" mass="26972">MGAAPDPEGHEAFDGMAVEHVLGNLSEDDARRFRAHLLQCPHCRARVGELRSIAHDLASVEQRAARERTDTTVETKPRADDAEPAPSRPATRRRTSPWILILLVIVVGIASWSVLLRGEVEEAERELDAREGAAEVLAFGQAWQVAPGAEEDGDGGTESGDGVAGPSSTDVRARVHEDDGALAVLVEGLVPGAHEGHELRVLDGEGETIASRDATERDGTMLVLLPQLPGRAEQVELLVDGEAWLRADRDE</sequence>
<gene>
    <name evidence="4" type="ORF">ER308_18995</name>
</gene>
<dbReference type="Proteomes" id="UP000291469">
    <property type="component" value="Chromosome"/>
</dbReference>
<dbReference type="Gene3D" id="1.10.10.1320">
    <property type="entry name" value="Anti-sigma factor, zinc-finger domain"/>
    <property type="match status" value="1"/>
</dbReference>
<dbReference type="RefSeq" id="WP_131156441.1">
    <property type="nucleotide sequence ID" value="NZ_CP036402.1"/>
</dbReference>
<feature type="transmembrane region" description="Helical" evidence="2">
    <location>
        <begin position="98"/>
        <end position="116"/>
    </location>
</feature>
<dbReference type="InterPro" id="IPR027383">
    <property type="entry name" value="Znf_put"/>
</dbReference>
<accession>A0A411YJS3</accession>
<evidence type="ECO:0000313" key="5">
    <source>
        <dbReference type="Proteomes" id="UP000291469"/>
    </source>
</evidence>